<keyword evidence="2" id="KW-1185">Reference proteome</keyword>
<organism evidence="1 2">
    <name type="scientific">Daphnia galeata</name>
    <dbReference type="NCBI Taxonomy" id="27404"/>
    <lineage>
        <taxon>Eukaryota</taxon>
        <taxon>Metazoa</taxon>
        <taxon>Ecdysozoa</taxon>
        <taxon>Arthropoda</taxon>
        <taxon>Crustacea</taxon>
        <taxon>Branchiopoda</taxon>
        <taxon>Diplostraca</taxon>
        <taxon>Cladocera</taxon>
        <taxon>Anomopoda</taxon>
        <taxon>Daphniidae</taxon>
        <taxon>Daphnia</taxon>
    </lineage>
</organism>
<gene>
    <name evidence="1" type="ORF">DGAL_LOCUS4587</name>
</gene>
<sequence length="109" mass="12609">MSLLEFRESVTETLKVMDRQDLLLCDWEWETLAGAAVILKPFHILTEDLSSQYYPSLSKVFPSIILLQDHHKEMHSTESNDILIMMSSSLNLNLKRIASMNSMLILRIQ</sequence>
<accession>A0A8J2WCY8</accession>
<name>A0A8J2WCY8_9CRUS</name>
<evidence type="ECO:0000313" key="1">
    <source>
        <dbReference type="EMBL" id="CAH0102197.1"/>
    </source>
</evidence>
<dbReference type="Proteomes" id="UP000789390">
    <property type="component" value="Unassembled WGS sequence"/>
</dbReference>
<protein>
    <submittedName>
        <fullName evidence="1">Uncharacterized protein</fullName>
    </submittedName>
</protein>
<dbReference type="EMBL" id="CAKKLH010000076">
    <property type="protein sequence ID" value="CAH0102197.1"/>
    <property type="molecule type" value="Genomic_DNA"/>
</dbReference>
<evidence type="ECO:0000313" key="2">
    <source>
        <dbReference type="Proteomes" id="UP000789390"/>
    </source>
</evidence>
<proteinExistence type="predicted"/>
<dbReference type="OrthoDB" id="1607513at2759"/>
<reference evidence="1" key="1">
    <citation type="submission" date="2021-11" db="EMBL/GenBank/DDBJ databases">
        <authorList>
            <person name="Schell T."/>
        </authorList>
    </citation>
    <scope>NUCLEOTIDE SEQUENCE</scope>
    <source>
        <strain evidence="1">M5</strain>
    </source>
</reference>
<dbReference type="AlphaFoldDB" id="A0A8J2WCY8"/>
<comment type="caution">
    <text evidence="1">The sequence shown here is derived from an EMBL/GenBank/DDBJ whole genome shotgun (WGS) entry which is preliminary data.</text>
</comment>